<dbReference type="OrthoDB" id="9810688at2"/>
<dbReference type="Pfam" id="PF13247">
    <property type="entry name" value="Fer4_11"/>
    <property type="match status" value="1"/>
</dbReference>
<organism evidence="9 10">
    <name type="scientific">Selenihalanaerobacter shriftii</name>
    <dbReference type="NCBI Taxonomy" id="142842"/>
    <lineage>
        <taxon>Bacteria</taxon>
        <taxon>Bacillati</taxon>
        <taxon>Bacillota</taxon>
        <taxon>Clostridia</taxon>
        <taxon>Halanaerobiales</taxon>
        <taxon>Halobacteroidaceae</taxon>
        <taxon>Selenihalanaerobacter</taxon>
    </lineage>
</organism>
<keyword evidence="5" id="KW-0249">Electron transport</keyword>
<dbReference type="PANTHER" id="PTHR43177">
    <property type="entry name" value="PROTEIN NRFC"/>
    <property type="match status" value="1"/>
</dbReference>
<evidence type="ECO:0000256" key="1">
    <source>
        <dbReference type="ARBA" id="ARBA00022448"/>
    </source>
</evidence>
<evidence type="ECO:0000313" key="9">
    <source>
        <dbReference type="EMBL" id="SJZ38249.1"/>
    </source>
</evidence>
<dbReference type="RefSeq" id="WP_078809153.1">
    <property type="nucleotide sequence ID" value="NZ_FUWM01000005.1"/>
</dbReference>
<feature type="domain" description="4Fe-4S ferredoxin-type" evidence="8">
    <location>
        <begin position="3"/>
        <end position="32"/>
    </location>
</feature>
<feature type="domain" description="4Fe-4S ferredoxin-type" evidence="8">
    <location>
        <begin position="84"/>
        <end position="114"/>
    </location>
</feature>
<protein>
    <submittedName>
        <fullName evidence="9">Carbon-monoxide dehydrogenase iron sulfur subunit</fullName>
    </submittedName>
</protein>
<evidence type="ECO:0000256" key="6">
    <source>
        <dbReference type="ARBA" id="ARBA00023004"/>
    </source>
</evidence>
<accession>A0A1T4K752</accession>
<evidence type="ECO:0000256" key="3">
    <source>
        <dbReference type="ARBA" id="ARBA00022723"/>
    </source>
</evidence>
<dbReference type="GO" id="GO:0046872">
    <property type="term" value="F:metal ion binding"/>
    <property type="evidence" value="ECO:0007669"/>
    <property type="project" value="UniProtKB-KW"/>
</dbReference>
<keyword evidence="3" id="KW-0479">Metal-binding</keyword>
<evidence type="ECO:0000256" key="5">
    <source>
        <dbReference type="ARBA" id="ARBA00022982"/>
    </source>
</evidence>
<evidence type="ECO:0000256" key="4">
    <source>
        <dbReference type="ARBA" id="ARBA00022737"/>
    </source>
</evidence>
<dbReference type="PANTHER" id="PTHR43177:SF5">
    <property type="entry name" value="ANAEROBIC DIMETHYL SULFOXIDE REDUCTASE CHAIN B-RELATED"/>
    <property type="match status" value="1"/>
</dbReference>
<keyword evidence="1" id="KW-0813">Transport</keyword>
<dbReference type="Proteomes" id="UP000190625">
    <property type="component" value="Unassembled WGS sequence"/>
</dbReference>
<dbReference type="Gene3D" id="3.30.70.20">
    <property type="match status" value="2"/>
</dbReference>
<evidence type="ECO:0000259" key="8">
    <source>
        <dbReference type="PROSITE" id="PS51379"/>
    </source>
</evidence>
<keyword evidence="6" id="KW-0408">Iron</keyword>
<evidence type="ECO:0000256" key="2">
    <source>
        <dbReference type="ARBA" id="ARBA00022485"/>
    </source>
</evidence>
<dbReference type="InterPro" id="IPR017896">
    <property type="entry name" value="4Fe4S_Fe-S-bd"/>
</dbReference>
<keyword evidence="7" id="KW-0411">Iron-sulfur</keyword>
<reference evidence="10" key="1">
    <citation type="submission" date="2017-02" db="EMBL/GenBank/DDBJ databases">
        <authorList>
            <person name="Varghese N."/>
            <person name="Submissions S."/>
        </authorList>
    </citation>
    <scope>NUCLEOTIDE SEQUENCE [LARGE SCALE GENOMIC DNA]</scope>
    <source>
        <strain evidence="10">ATCC BAA-73</strain>
    </source>
</reference>
<dbReference type="PROSITE" id="PS51379">
    <property type="entry name" value="4FE4S_FER_2"/>
    <property type="match status" value="2"/>
</dbReference>
<keyword evidence="2" id="KW-0004">4Fe-4S</keyword>
<evidence type="ECO:0000313" key="10">
    <source>
        <dbReference type="Proteomes" id="UP000190625"/>
    </source>
</evidence>
<gene>
    <name evidence="9" type="ORF">SAMN02745118_00660</name>
</gene>
<dbReference type="InterPro" id="IPR050954">
    <property type="entry name" value="ET_IronSulfur_Cluster-Binding"/>
</dbReference>
<sequence length="170" mass="18625">MEKIIHVDLDKCMTCHTCEIECATAHSDSKNLLAAIQEDPLPQQRISVEYVKGANILWQCRHCEDAPCETICPTGAIGRENSESPVVVDDDKCLGCKMCIKVGCPYGILKEDNAGGVVTKCDFCIEDGETEPSCVSGCPTNAMKFISVEELSEEEKEESGNVIYKRVSTQ</sequence>
<dbReference type="STRING" id="142842.SAMN02745118_00660"/>
<proteinExistence type="predicted"/>
<keyword evidence="10" id="KW-1185">Reference proteome</keyword>
<evidence type="ECO:0000256" key="7">
    <source>
        <dbReference type="ARBA" id="ARBA00023014"/>
    </source>
</evidence>
<dbReference type="EMBL" id="FUWM01000005">
    <property type="protein sequence ID" value="SJZ38249.1"/>
    <property type="molecule type" value="Genomic_DNA"/>
</dbReference>
<dbReference type="GO" id="GO:0051539">
    <property type="term" value="F:4 iron, 4 sulfur cluster binding"/>
    <property type="evidence" value="ECO:0007669"/>
    <property type="project" value="UniProtKB-KW"/>
</dbReference>
<keyword evidence="4" id="KW-0677">Repeat</keyword>
<dbReference type="AlphaFoldDB" id="A0A1T4K752"/>
<dbReference type="SUPFAM" id="SSF54862">
    <property type="entry name" value="4Fe-4S ferredoxins"/>
    <property type="match status" value="1"/>
</dbReference>
<name>A0A1T4K752_9FIRM</name>